<protein>
    <submittedName>
        <fullName evidence="3">Uncharacterized protein</fullName>
    </submittedName>
</protein>
<name>A0ABR9UW05_9CHRO</name>
<organism evidence="3 4">
    <name type="scientific">Gloeocapsopsis crepidinum LEGE 06123</name>
    <dbReference type="NCBI Taxonomy" id="588587"/>
    <lineage>
        <taxon>Bacteria</taxon>
        <taxon>Bacillati</taxon>
        <taxon>Cyanobacteriota</taxon>
        <taxon>Cyanophyceae</taxon>
        <taxon>Oscillatoriophycideae</taxon>
        <taxon>Chroococcales</taxon>
        <taxon>Chroococcaceae</taxon>
        <taxon>Gloeocapsopsis</taxon>
    </lineage>
</organism>
<evidence type="ECO:0000313" key="3">
    <source>
        <dbReference type="EMBL" id="MBE9192469.1"/>
    </source>
</evidence>
<dbReference type="PANTHER" id="PTHR31306">
    <property type="entry name" value="ALPHA-1,6-MANNOSYLTRANSFERASE MNN11-RELATED"/>
    <property type="match status" value="1"/>
</dbReference>
<dbReference type="InterPro" id="IPR008630">
    <property type="entry name" value="Glyco_trans_34"/>
</dbReference>
<keyword evidence="2" id="KW-0808">Transferase</keyword>
<keyword evidence="4" id="KW-1185">Reference proteome</keyword>
<reference evidence="3 4" key="1">
    <citation type="submission" date="2020-10" db="EMBL/GenBank/DDBJ databases">
        <authorList>
            <person name="Castelo-Branco R."/>
            <person name="Eusebio N."/>
            <person name="Adriana R."/>
            <person name="Vieira A."/>
            <person name="Brugerolle De Fraissinette N."/>
            <person name="Rezende De Castro R."/>
            <person name="Schneider M.P."/>
            <person name="Vasconcelos V."/>
            <person name="Leao P.N."/>
        </authorList>
    </citation>
    <scope>NUCLEOTIDE SEQUENCE [LARGE SCALE GENOMIC DNA]</scope>
    <source>
        <strain evidence="3 4">LEGE 06123</strain>
    </source>
</reference>
<dbReference type="InterPro" id="IPR029044">
    <property type="entry name" value="Nucleotide-diphossugar_trans"/>
</dbReference>
<evidence type="ECO:0000256" key="1">
    <source>
        <dbReference type="ARBA" id="ARBA00022676"/>
    </source>
</evidence>
<comment type="caution">
    <text evidence="3">The sequence shown here is derived from an EMBL/GenBank/DDBJ whole genome shotgun (WGS) entry which is preliminary data.</text>
</comment>
<dbReference type="RefSeq" id="WP_193933896.1">
    <property type="nucleotide sequence ID" value="NZ_CAWPMZ010000092.1"/>
</dbReference>
<dbReference type="Gene3D" id="3.90.550.10">
    <property type="entry name" value="Spore Coat Polysaccharide Biosynthesis Protein SpsA, Chain A"/>
    <property type="match status" value="1"/>
</dbReference>
<accession>A0ABR9UW05</accession>
<sequence length="247" mass="28747">MKSKILIFSIAQNGYEFTYSKCIKSQQLYASRNSYEYVLVNRPAWVNSPKESAWLKIPLIVKGLNRGYEWVVFIDADGEIRSQTPRIESIEVLGKSIYLVHGHSGRINSGVIIVKNTADAKEFFEQILNAIEAEVPEEDKAPYENGHIIHHAKESRYVQILDQRWNNTDNANLNDFVRHYTGPMSQYYKKPTFSQLKVRIFRFQMKVNTQIAKLIGFYSEPHDSLKYRLEKLVQHCQNNFSVFMSVD</sequence>
<proteinExistence type="predicted"/>
<dbReference type="Proteomes" id="UP000651156">
    <property type="component" value="Unassembled WGS sequence"/>
</dbReference>
<dbReference type="SUPFAM" id="SSF53448">
    <property type="entry name" value="Nucleotide-diphospho-sugar transferases"/>
    <property type="match status" value="1"/>
</dbReference>
<dbReference type="EMBL" id="JADEWN010000056">
    <property type="protein sequence ID" value="MBE9192469.1"/>
    <property type="molecule type" value="Genomic_DNA"/>
</dbReference>
<evidence type="ECO:0000313" key="4">
    <source>
        <dbReference type="Proteomes" id="UP000651156"/>
    </source>
</evidence>
<keyword evidence="1" id="KW-0328">Glycosyltransferase</keyword>
<dbReference type="PANTHER" id="PTHR31306:SF4">
    <property type="entry name" value="ALPHA-1,2-GALACTOSYLTRANSFERASE"/>
    <property type="match status" value="1"/>
</dbReference>
<evidence type="ECO:0000256" key="2">
    <source>
        <dbReference type="ARBA" id="ARBA00022679"/>
    </source>
</evidence>
<gene>
    <name evidence="3" type="ORF">IQ230_19375</name>
</gene>